<reference evidence="2 3" key="1">
    <citation type="submission" date="2020-11" db="EMBL/GenBank/DDBJ databases">
        <authorList>
            <person name="Wallbank WR R."/>
            <person name="Pardo Diaz C."/>
            <person name="Kozak K."/>
            <person name="Martin S."/>
            <person name="Jiggins C."/>
            <person name="Moest M."/>
            <person name="Warren A I."/>
            <person name="Generalovic N T."/>
            <person name="Byers J.R.P. K."/>
            <person name="Montejo-Kovacevich G."/>
            <person name="Yen C E."/>
        </authorList>
    </citation>
    <scope>NUCLEOTIDE SEQUENCE [LARGE SCALE GENOMIC DNA]</scope>
</reference>
<evidence type="ECO:0000313" key="2">
    <source>
        <dbReference type="EMBL" id="CAD7090621.1"/>
    </source>
</evidence>
<keyword evidence="3" id="KW-1185">Reference proteome</keyword>
<dbReference type="InterPro" id="IPR010512">
    <property type="entry name" value="DUF1091"/>
</dbReference>
<evidence type="ECO:0000256" key="1">
    <source>
        <dbReference type="SAM" id="SignalP"/>
    </source>
</evidence>
<name>A0A7R8YZL5_HERIL</name>
<accession>A0A7R8YZL5</accession>
<dbReference type="EMBL" id="LR899013">
    <property type="protein sequence ID" value="CAD7090621.1"/>
    <property type="molecule type" value="Genomic_DNA"/>
</dbReference>
<proteinExistence type="predicted"/>
<gene>
    <name evidence="2" type="ORF">HERILL_LOCUS13089</name>
</gene>
<dbReference type="Proteomes" id="UP000594454">
    <property type="component" value="Chromosome 5"/>
</dbReference>
<evidence type="ECO:0000313" key="3">
    <source>
        <dbReference type="Proteomes" id="UP000594454"/>
    </source>
</evidence>
<dbReference type="InParanoid" id="A0A7R8YZL5"/>
<dbReference type="Pfam" id="PF06477">
    <property type="entry name" value="DUF1091"/>
    <property type="match status" value="1"/>
</dbReference>
<dbReference type="OrthoDB" id="8109049at2759"/>
<sequence>MFRKFSNFCNKTIIFLVCVSDVIILAGNEMKCYEVHFANISSVATFKDYIDCLFAIQDKIYINGDLTLYRDYDHMYLKIEIGTIRNKINKSFFIKTFPYCNFKPKNNAMIKMVVLSLRNTTNFNFSCPVKKGKYFFWNLKIFSPEFPYKLFYNAEIVYYVGVRSYFKHQGKLIPLTETNISFAIEKSC</sequence>
<protein>
    <submittedName>
        <fullName evidence="2">Uncharacterized protein</fullName>
    </submittedName>
</protein>
<feature type="signal peptide" evidence="1">
    <location>
        <begin position="1"/>
        <end position="26"/>
    </location>
</feature>
<feature type="chain" id="PRO_5030722517" evidence="1">
    <location>
        <begin position="27"/>
        <end position="188"/>
    </location>
</feature>
<organism evidence="2 3">
    <name type="scientific">Hermetia illucens</name>
    <name type="common">Black soldier fly</name>
    <dbReference type="NCBI Taxonomy" id="343691"/>
    <lineage>
        <taxon>Eukaryota</taxon>
        <taxon>Metazoa</taxon>
        <taxon>Ecdysozoa</taxon>
        <taxon>Arthropoda</taxon>
        <taxon>Hexapoda</taxon>
        <taxon>Insecta</taxon>
        <taxon>Pterygota</taxon>
        <taxon>Neoptera</taxon>
        <taxon>Endopterygota</taxon>
        <taxon>Diptera</taxon>
        <taxon>Brachycera</taxon>
        <taxon>Stratiomyomorpha</taxon>
        <taxon>Stratiomyidae</taxon>
        <taxon>Hermetiinae</taxon>
        <taxon>Hermetia</taxon>
    </lineage>
</organism>
<keyword evidence="1" id="KW-0732">Signal</keyword>
<dbReference type="AlphaFoldDB" id="A0A7R8YZL5"/>